<dbReference type="RefSeq" id="WP_122167276.1">
    <property type="nucleotide sequence ID" value="NZ_CADFDZ010000001.1"/>
</dbReference>
<dbReference type="GO" id="GO:0016757">
    <property type="term" value="F:glycosyltransferase activity"/>
    <property type="evidence" value="ECO:0007669"/>
    <property type="project" value="InterPro"/>
</dbReference>
<dbReference type="PANTHER" id="PTHR12526:SF636">
    <property type="entry name" value="BLL3647 PROTEIN"/>
    <property type="match status" value="1"/>
</dbReference>
<keyword evidence="4" id="KW-1185">Reference proteome</keyword>
<proteinExistence type="predicted"/>
<gene>
    <name evidence="3" type="ORF">BSTAB16_1749</name>
</gene>
<sequence>MKLAFFTPFHAACGPGFMSKAVVECLKDYFDVTVFYQWHAVHQPYEVEDVDVRIIDSDMDMESVAREFDAVIYNLGNNEENHYSIFQCLKKLPGIVVLHDFVMQHGIVNDLFNRKQKPDLYYWLLAALYGKDGVRACHSSALSYAGGVRGGWDSPSVASFPMFEVFSGLASACVVHSKFFESQLKPHFAGPILRSRNPYDLKRVPSEEVIDTFYKVREKAGGKVVFAAFGHMSPSKCIDRVLRVFGHSERLKKEARLILCGGASPEYDQYLRRLCADGDLGHCVEFRGSVSDTELYALQVEADVFVNLRQPNTEGQSGSLIEQLAAGKPVICYDTGCYADLSDDVAYKVHSTADFNELQRVFERLLNGVAERREVGLQGRAAALEYDCARYARELFEFVFENREYLKAFQRRNFDALRPLGVSGATIDTRHPENYSKTQSIWGVLDGFVSHASSQALSLIPGDARHHYLSFLTQPYRPLVDSLLELSASDVQDAELEADGLSLYSTASAPVLDTSFWTKLKCPISEHFAYIGYKKLLCRDPDLAGLRDYAEKLASETLSRKEMILAMLRSTEFAERFGDIRKSSDYVSLMRWADAQVA</sequence>
<protein>
    <submittedName>
        <fullName evidence="3">Sugar transferase, PEP-CTERM/EpsH1 system associated,Glycosyl transferases group 1</fullName>
    </submittedName>
</protein>
<dbReference type="CDD" id="cd03801">
    <property type="entry name" value="GT4_PimA-like"/>
    <property type="match status" value="1"/>
</dbReference>
<feature type="domain" description="Glycosyl transferase family 1" evidence="1">
    <location>
        <begin position="215"/>
        <end position="372"/>
    </location>
</feature>
<evidence type="ECO:0000313" key="3">
    <source>
        <dbReference type="EMBL" id="VBB11611.1"/>
    </source>
</evidence>
<dbReference type="GeneID" id="71054218"/>
<accession>A0AAJ5N536</accession>
<organism evidence="3 4">
    <name type="scientific">Burkholderia stabilis</name>
    <dbReference type="NCBI Taxonomy" id="95485"/>
    <lineage>
        <taxon>Bacteria</taxon>
        <taxon>Pseudomonadati</taxon>
        <taxon>Pseudomonadota</taxon>
        <taxon>Betaproteobacteria</taxon>
        <taxon>Burkholderiales</taxon>
        <taxon>Burkholderiaceae</taxon>
        <taxon>Burkholderia</taxon>
        <taxon>Burkholderia cepacia complex</taxon>
    </lineage>
</organism>
<feature type="domain" description="DUF4214" evidence="2">
    <location>
        <begin position="507"/>
        <end position="577"/>
    </location>
</feature>
<dbReference type="Pfam" id="PF00534">
    <property type="entry name" value="Glycos_transf_1"/>
    <property type="match status" value="1"/>
</dbReference>
<dbReference type="InterPro" id="IPR025282">
    <property type="entry name" value="DUF4214"/>
</dbReference>
<dbReference type="PANTHER" id="PTHR12526">
    <property type="entry name" value="GLYCOSYLTRANSFERASE"/>
    <property type="match status" value="1"/>
</dbReference>
<dbReference type="EMBL" id="LR025742">
    <property type="protein sequence ID" value="VBB11611.1"/>
    <property type="molecule type" value="Genomic_DNA"/>
</dbReference>
<dbReference type="SUPFAM" id="SSF53756">
    <property type="entry name" value="UDP-Glycosyltransferase/glycogen phosphorylase"/>
    <property type="match status" value="1"/>
</dbReference>
<dbReference type="Proteomes" id="UP000268684">
    <property type="component" value="Chromosome I"/>
</dbReference>
<reference evidence="3 4" key="1">
    <citation type="submission" date="2017-11" db="EMBL/GenBank/DDBJ databases">
        <authorList>
            <person name="Seth-Smith MB H."/>
        </authorList>
    </citation>
    <scope>NUCLEOTIDE SEQUENCE [LARGE SCALE GENOMIC DNA]</scope>
    <source>
        <strain evidence="3">E</strain>
    </source>
</reference>
<dbReference type="InterPro" id="IPR001296">
    <property type="entry name" value="Glyco_trans_1"/>
</dbReference>
<evidence type="ECO:0000313" key="4">
    <source>
        <dbReference type="Proteomes" id="UP000268684"/>
    </source>
</evidence>
<name>A0AAJ5N536_9BURK</name>
<keyword evidence="3" id="KW-0808">Transferase</keyword>
<evidence type="ECO:0000259" key="1">
    <source>
        <dbReference type="Pfam" id="PF00534"/>
    </source>
</evidence>
<dbReference type="Gene3D" id="3.40.50.2000">
    <property type="entry name" value="Glycogen Phosphorylase B"/>
    <property type="match status" value="1"/>
</dbReference>
<dbReference type="Pfam" id="PF13946">
    <property type="entry name" value="DUF4214"/>
    <property type="match status" value="1"/>
</dbReference>
<dbReference type="AlphaFoldDB" id="A0AAJ5N536"/>
<evidence type="ECO:0000259" key="2">
    <source>
        <dbReference type="Pfam" id="PF13946"/>
    </source>
</evidence>